<dbReference type="GO" id="GO:0009390">
    <property type="term" value="C:dimethyl sulfoxide reductase complex"/>
    <property type="evidence" value="ECO:0007669"/>
    <property type="project" value="TreeGrafter"/>
</dbReference>
<evidence type="ECO:0000313" key="2">
    <source>
        <dbReference type="Proteomes" id="UP000254920"/>
    </source>
</evidence>
<name>A0A381DJW8_9BACT</name>
<dbReference type="AlphaFoldDB" id="A0A381DJW8"/>
<dbReference type="GO" id="GO:0005886">
    <property type="term" value="C:plasma membrane"/>
    <property type="evidence" value="ECO:0007669"/>
    <property type="project" value="TreeGrafter"/>
</dbReference>
<sequence>MILFEIIAAEIPLLFFTVFAQAVIGLVFVYTPAYYKGIRTNLKKFGIFTAIAMALAIFPSLFHLGDITHSLNFLRRMGVFYANGEWHIGWMNNEVAFAGLVLLFGGLLWLKGNKIFLYLALISGILCIFFMAGAYGSMQRTVTTWRFDVTLINFYACMFFLGGLMYHTFFAKEEHEEKMAFLVGLFGGGMLLVAIVFQTLHLGNVQVAGVINPFDLLQGNYSKFIFLGAMLVGLAMTIWYFNIYLRNKSKIIAGLALIIGTLGILAIRAVFYGLVNTHVML</sequence>
<proteinExistence type="predicted"/>
<gene>
    <name evidence="1" type="primary">dmsC</name>
    <name evidence="1" type="ORF">NCTC12475_01112</name>
</gene>
<dbReference type="GO" id="GO:0009389">
    <property type="term" value="F:dimethyl sulfoxide reductase activity"/>
    <property type="evidence" value="ECO:0007669"/>
    <property type="project" value="TreeGrafter"/>
</dbReference>
<reference evidence="1 2" key="1">
    <citation type="submission" date="2018-06" db="EMBL/GenBank/DDBJ databases">
        <authorList>
            <consortium name="Pathogen Informatics"/>
            <person name="Doyle S."/>
        </authorList>
    </citation>
    <scope>NUCLEOTIDE SEQUENCE [LARGE SCALE GENOMIC DNA]</scope>
    <source>
        <strain evidence="1 2">NCTC12475</strain>
    </source>
</reference>
<dbReference type="GO" id="GO:0019645">
    <property type="term" value="P:anaerobic electron transport chain"/>
    <property type="evidence" value="ECO:0007669"/>
    <property type="project" value="InterPro"/>
</dbReference>
<evidence type="ECO:0000313" key="1">
    <source>
        <dbReference type="EMBL" id="SUX10900.1"/>
    </source>
</evidence>
<dbReference type="OrthoDB" id="5352628at2"/>
<dbReference type="RefSeq" id="WP_089183247.1">
    <property type="nucleotide sequence ID" value="NZ_CP043427.1"/>
</dbReference>
<dbReference type="Proteomes" id="UP000254920">
    <property type="component" value="Unassembled WGS sequence"/>
</dbReference>
<accession>A0A381DJW8</accession>
<dbReference type="PANTHER" id="PTHR38095:SF1">
    <property type="entry name" value="ANAEROBIC DIMETHYL SULFOXIDE REDUCTASE CHAIN YNFH"/>
    <property type="match status" value="1"/>
</dbReference>
<dbReference type="PANTHER" id="PTHR38095">
    <property type="entry name" value="ANAEROBIC DIMETHYL SULFOXIDE REDUCTASE CHAIN YNFH"/>
    <property type="match status" value="1"/>
</dbReference>
<dbReference type="InterPro" id="IPR007059">
    <property type="entry name" value="DmsC"/>
</dbReference>
<protein>
    <submittedName>
        <fullName evidence="1">Anaerobic dimethyl sulfoxide reductase chain C</fullName>
    </submittedName>
</protein>
<dbReference type="EMBL" id="UFVD01000001">
    <property type="protein sequence ID" value="SUX10900.1"/>
    <property type="molecule type" value="Genomic_DNA"/>
</dbReference>
<organism evidence="1 2">
    <name type="scientific">Campylobacter sputorum subsp. sputorum</name>
    <dbReference type="NCBI Taxonomy" id="32024"/>
    <lineage>
        <taxon>Bacteria</taxon>
        <taxon>Pseudomonadati</taxon>
        <taxon>Campylobacterota</taxon>
        <taxon>Epsilonproteobacteria</taxon>
        <taxon>Campylobacterales</taxon>
        <taxon>Campylobacteraceae</taxon>
        <taxon>Campylobacter</taxon>
    </lineage>
</organism>
<dbReference type="Pfam" id="PF04976">
    <property type="entry name" value="DmsC"/>
    <property type="match status" value="1"/>
</dbReference>
<keyword evidence="2" id="KW-1185">Reference proteome</keyword>
<dbReference type="GeneID" id="93091532"/>